<evidence type="ECO:0000313" key="3">
    <source>
        <dbReference type="EMBL" id="QEA39297.1"/>
    </source>
</evidence>
<keyword evidence="1" id="KW-1133">Transmembrane helix</keyword>
<protein>
    <recommendedName>
        <fullName evidence="2">PelD GGDEF domain-containing protein</fullName>
    </recommendedName>
</protein>
<dbReference type="InterPro" id="IPR031583">
    <property type="entry name" value="PelD_GGDEF"/>
</dbReference>
<gene>
    <name evidence="3" type="ORF">FGL86_09565</name>
</gene>
<name>A0A5B8STP7_9GAMM</name>
<dbReference type="OrthoDB" id="5442761at2"/>
<dbReference type="InterPro" id="IPR038367">
    <property type="entry name" value="PelD_GGDEF_sf"/>
</dbReference>
<sequence length="471" mass="52150">MNKDTNSATQEEARRAFSVDGTMITRASDIKVEPPSHSKRLLETLLIGLGVPALGFLFSPQDPLLIELGAPWLLMAGPVLMGSLHGSLYGVIAALLAIALMVVVQSGLHIVGLSVFRGVIAIHAIALLMLGLGCGELTTRLRCKLRQLSLLATTQDLRQEAFLRHYHLLRVSHDQLTEQMASKPFTLRDTLTRLTRNLAERVQRDTDERVSLERLGDEILSFIGQHSRVQQAALLPVDAEGKLTAPVAWLGAPSELDLSDTLLQECLHRGQLVGLNDFLEAEANTPLCAVPLVDIREHVHGVVAVMDIPFVDFHDGQLQLLSVIGAHLGDLFSARSDDDDDLEESLEIWIKHAHRDHLTSTIVSVTLPEALGERYGPQVARLIDKQRRGLDRSWDIRLDSGRRRFIVLMPLADIHSLTPFRARLTPPLESLFEQDELPRGVTFSSLVIDGDRSAELLLDTLHSDEMRYATS</sequence>
<dbReference type="Proteomes" id="UP000321272">
    <property type="component" value="Chromosome"/>
</dbReference>
<dbReference type="AlphaFoldDB" id="A0A5B8STP7"/>
<dbReference type="KEGG" id="paur:FGL86_09565"/>
<dbReference type="Gene3D" id="3.30.70.2880">
    <property type="match status" value="1"/>
</dbReference>
<evidence type="ECO:0000259" key="2">
    <source>
        <dbReference type="Pfam" id="PF16963"/>
    </source>
</evidence>
<dbReference type="Pfam" id="PF16963">
    <property type="entry name" value="PelD_GGDEF"/>
    <property type="match status" value="1"/>
</dbReference>
<dbReference type="Gene3D" id="3.30.450.40">
    <property type="match status" value="1"/>
</dbReference>
<accession>A0A5B8STP7</accession>
<reference evidence="3 4" key="1">
    <citation type="submission" date="2019-06" db="EMBL/GenBank/DDBJ databases">
        <title>Genome analyses of bacteria isolated from kimchi.</title>
        <authorList>
            <person name="Lee S."/>
            <person name="Ahn S."/>
            <person name="Roh S."/>
        </authorList>
    </citation>
    <scope>NUCLEOTIDE SEQUENCE [LARGE SCALE GENOMIC DNA]</scope>
    <source>
        <strain evidence="3 4">CBA4606</strain>
    </source>
</reference>
<keyword evidence="1" id="KW-0812">Transmembrane</keyword>
<feature type="domain" description="PelD GGDEF" evidence="2">
    <location>
        <begin position="352"/>
        <end position="462"/>
    </location>
</feature>
<feature type="transmembrane region" description="Helical" evidence="1">
    <location>
        <begin position="41"/>
        <end position="58"/>
    </location>
</feature>
<dbReference type="InterPro" id="IPR029016">
    <property type="entry name" value="GAF-like_dom_sf"/>
</dbReference>
<dbReference type="RefSeq" id="WP_147184349.1">
    <property type="nucleotide sequence ID" value="NZ_CP042382.1"/>
</dbReference>
<keyword evidence="4" id="KW-1185">Reference proteome</keyword>
<evidence type="ECO:0000256" key="1">
    <source>
        <dbReference type="SAM" id="Phobius"/>
    </source>
</evidence>
<feature type="transmembrane region" description="Helical" evidence="1">
    <location>
        <begin position="114"/>
        <end position="137"/>
    </location>
</feature>
<feature type="transmembrane region" description="Helical" evidence="1">
    <location>
        <begin position="88"/>
        <end position="108"/>
    </location>
</feature>
<dbReference type="SUPFAM" id="SSF55781">
    <property type="entry name" value="GAF domain-like"/>
    <property type="match status" value="1"/>
</dbReference>
<evidence type="ECO:0000313" key="4">
    <source>
        <dbReference type="Proteomes" id="UP000321272"/>
    </source>
</evidence>
<proteinExistence type="predicted"/>
<keyword evidence="1" id="KW-0472">Membrane</keyword>
<dbReference type="EMBL" id="CP042382">
    <property type="protein sequence ID" value="QEA39297.1"/>
    <property type="molecule type" value="Genomic_DNA"/>
</dbReference>
<organism evidence="3 4">
    <name type="scientific">Pistricoccus aurantiacus</name>
    <dbReference type="NCBI Taxonomy" id="1883414"/>
    <lineage>
        <taxon>Bacteria</taxon>
        <taxon>Pseudomonadati</taxon>
        <taxon>Pseudomonadota</taxon>
        <taxon>Gammaproteobacteria</taxon>
        <taxon>Oceanospirillales</taxon>
        <taxon>Halomonadaceae</taxon>
        <taxon>Pistricoccus</taxon>
    </lineage>
</organism>